<organism evidence="2 3">
    <name type="scientific">Oryza rufipogon</name>
    <name type="common">Brownbeard rice</name>
    <name type="synonym">Asian wild rice</name>
    <dbReference type="NCBI Taxonomy" id="4529"/>
    <lineage>
        <taxon>Eukaryota</taxon>
        <taxon>Viridiplantae</taxon>
        <taxon>Streptophyta</taxon>
        <taxon>Embryophyta</taxon>
        <taxon>Tracheophyta</taxon>
        <taxon>Spermatophyta</taxon>
        <taxon>Magnoliopsida</taxon>
        <taxon>Liliopsida</taxon>
        <taxon>Poales</taxon>
        <taxon>Poaceae</taxon>
        <taxon>BOP clade</taxon>
        <taxon>Oryzoideae</taxon>
        <taxon>Oryzeae</taxon>
        <taxon>Oryzinae</taxon>
        <taxon>Oryza</taxon>
    </lineage>
</organism>
<evidence type="ECO:0000313" key="3">
    <source>
        <dbReference type="Proteomes" id="UP000008022"/>
    </source>
</evidence>
<feature type="compositionally biased region" description="Gly residues" evidence="1">
    <location>
        <begin position="52"/>
        <end position="61"/>
    </location>
</feature>
<dbReference type="EnsemblPlants" id="ORUFI12G12200.1">
    <property type="protein sequence ID" value="ORUFI12G12200.1"/>
    <property type="gene ID" value="ORUFI12G12200"/>
</dbReference>
<sequence>MVEEVDLAIGRGWVGADLWAEEVRAAMVTVDGMNPAVGRGAGGVSTAERGMGQRGASGGKGASCRKRL</sequence>
<dbReference type="Gramene" id="ORUFI12G12200.1">
    <property type="protein sequence ID" value="ORUFI12G12200.1"/>
    <property type="gene ID" value="ORUFI12G12200"/>
</dbReference>
<dbReference type="HOGENOM" id="CLU_2798436_0_0_1"/>
<evidence type="ECO:0000256" key="1">
    <source>
        <dbReference type="SAM" id="MobiDB-lite"/>
    </source>
</evidence>
<reference evidence="2" key="2">
    <citation type="submission" date="2015-06" db="UniProtKB">
        <authorList>
            <consortium name="EnsemblPlants"/>
        </authorList>
    </citation>
    <scope>IDENTIFICATION</scope>
</reference>
<protein>
    <recommendedName>
        <fullName evidence="4">DUF834 domain-containing protein</fullName>
    </recommendedName>
</protein>
<dbReference type="Proteomes" id="UP000008022">
    <property type="component" value="Unassembled WGS sequence"/>
</dbReference>
<name>A0A0E0RGY8_ORYRU</name>
<evidence type="ECO:0000313" key="2">
    <source>
        <dbReference type="EnsemblPlants" id="ORUFI12G12200.1"/>
    </source>
</evidence>
<dbReference type="AlphaFoldDB" id="A0A0E0RGY8"/>
<proteinExistence type="predicted"/>
<feature type="region of interest" description="Disordered" evidence="1">
    <location>
        <begin position="41"/>
        <end position="68"/>
    </location>
</feature>
<keyword evidence="3" id="KW-1185">Reference proteome</keyword>
<accession>A0A0E0RGY8</accession>
<reference evidence="3" key="1">
    <citation type="submission" date="2013-06" db="EMBL/GenBank/DDBJ databases">
        <authorList>
            <person name="Zhao Q."/>
        </authorList>
    </citation>
    <scope>NUCLEOTIDE SEQUENCE</scope>
    <source>
        <strain evidence="3">cv. W1943</strain>
    </source>
</reference>
<evidence type="ECO:0008006" key="4">
    <source>
        <dbReference type="Google" id="ProtNLM"/>
    </source>
</evidence>